<dbReference type="OrthoDB" id="1677163at2"/>
<proteinExistence type="predicted"/>
<dbReference type="Proteomes" id="UP000184529">
    <property type="component" value="Unassembled WGS sequence"/>
</dbReference>
<evidence type="ECO:0000256" key="6">
    <source>
        <dbReference type="ARBA" id="ARBA00022801"/>
    </source>
</evidence>
<evidence type="ECO:0000256" key="3">
    <source>
        <dbReference type="ARBA" id="ARBA00022525"/>
    </source>
</evidence>
<dbReference type="GO" id="GO:0008270">
    <property type="term" value="F:zinc ion binding"/>
    <property type="evidence" value="ECO:0007669"/>
    <property type="project" value="InterPro"/>
</dbReference>
<keyword evidence="5" id="KW-0732">Signal</keyword>
<dbReference type="PROSITE" id="PS51346">
    <property type="entry name" value="PROKAR_ZN_DEPEND_PLPC_2"/>
    <property type="match status" value="1"/>
</dbReference>
<dbReference type="EC" id="3.1.4.3" evidence="1"/>
<evidence type="ECO:0000256" key="7">
    <source>
        <dbReference type="ARBA" id="ARBA00022833"/>
    </source>
</evidence>
<dbReference type="STRING" id="1121432.SAMN02745219_02481"/>
<dbReference type="EMBL" id="FQZM01000032">
    <property type="protein sequence ID" value="SHJ40376.1"/>
    <property type="molecule type" value="Genomic_DNA"/>
</dbReference>
<dbReference type="RefSeq" id="WP_072870019.1">
    <property type="nucleotide sequence ID" value="NZ_FQZM01000032.1"/>
</dbReference>
<dbReference type="InterPro" id="IPR029002">
    <property type="entry name" value="PLPC/GPLD1"/>
</dbReference>
<keyword evidence="6" id="KW-0378">Hydrolase</keyword>
<evidence type="ECO:0000259" key="9">
    <source>
        <dbReference type="PROSITE" id="PS51346"/>
    </source>
</evidence>
<evidence type="ECO:0000313" key="10">
    <source>
        <dbReference type="EMBL" id="SHJ40376.1"/>
    </source>
</evidence>
<reference evidence="11" key="1">
    <citation type="submission" date="2016-11" db="EMBL/GenBank/DDBJ databases">
        <authorList>
            <person name="Varghese N."/>
            <person name="Submissions S."/>
        </authorList>
    </citation>
    <scope>NUCLEOTIDE SEQUENCE [LARGE SCALE GENOMIC DNA]</scope>
    <source>
        <strain evidence="11">DSM 16057</strain>
    </source>
</reference>
<evidence type="ECO:0000256" key="1">
    <source>
        <dbReference type="ARBA" id="ARBA00012018"/>
    </source>
</evidence>
<evidence type="ECO:0000256" key="4">
    <source>
        <dbReference type="ARBA" id="ARBA00022723"/>
    </source>
</evidence>
<dbReference type="GO" id="GO:0034480">
    <property type="term" value="F:phosphatidylcholine phospholipase C activity"/>
    <property type="evidence" value="ECO:0007669"/>
    <property type="project" value="UniProtKB-EC"/>
</dbReference>
<organism evidence="10 11">
    <name type="scientific">Desulfofundulus thermosubterraneus DSM 16057</name>
    <dbReference type="NCBI Taxonomy" id="1121432"/>
    <lineage>
        <taxon>Bacteria</taxon>
        <taxon>Bacillati</taxon>
        <taxon>Bacillota</taxon>
        <taxon>Clostridia</taxon>
        <taxon>Eubacteriales</taxon>
        <taxon>Peptococcaceae</taxon>
        <taxon>Desulfofundulus</taxon>
    </lineage>
</organism>
<dbReference type="SMART" id="SM00770">
    <property type="entry name" value="Zn_dep_PLPC"/>
    <property type="match status" value="1"/>
</dbReference>
<keyword evidence="4" id="KW-0479">Metal-binding</keyword>
<feature type="domain" description="Zn-dependent PLC" evidence="9">
    <location>
        <begin position="21"/>
        <end position="232"/>
    </location>
</feature>
<dbReference type="CDD" id="cd11009">
    <property type="entry name" value="Zn_dep_PLPC"/>
    <property type="match status" value="1"/>
</dbReference>
<protein>
    <recommendedName>
        <fullName evidence="2">Phospholipase C</fullName>
        <ecNumber evidence="1">3.1.4.3</ecNumber>
    </recommendedName>
    <alternativeName>
        <fullName evidence="8">Phosphatidylcholine cholinephosphohydrolase</fullName>
    </alternativeName>
</protein>
<evidence type="ECO:0000256" key="2">
    <source>
        <dbReference type="ARBA" id="ARBA00018391"/>
    </source>
</evidence>
<evidence type="ECO:0000256" key="8">
    <source>
        <dbReference type="ARBA" id="ARBA00031285"/>
    </source>
</evidence>
<sequence>MKVHVARWTHPVTAASRYLFSLHLPLQVLGASDTHVFCNEQGRVILYHDGYRECARLINRFAAQLDAGVTWADRGLRSTTHHFDPGRGVGVWAWANAAQKCRQYFNRALLFWRRGKYHKSLFMLGAAVHLVQDACVPHHACCQLFDGHLDYERWVRGRKHYYRVSSGGLYHLGHTPEEWVAANAWEAREYYPLVRASAGEECYHQATSILLPRAQRSTAGFLLFFYRHIQRG</sequence>
<evidence type="ECO:0000313" key="11">
    <source>
        <dbReference type="Proteomes" id="UP000184529"/>
    </source>
</evidence>
<dbReference type="SUPFAM" id="SSF48537">
    <property type="entry name" value="Phospholipase C/P1 nuclease"/>
    <property type="match status" value="1"/>
</dbReference>
<keyword evidence="3" id="KW-0964">Secreted</keyword>
<dbReference type="AlphaFoldDB" id="A0A1M6J114"/>
<evidence type="ECO:0000256" key="5">
    <source>
        <dbReference type="ARBA" id="ARBA00022729"/>
    </source>
</evidence>
<dbReference type="Gene3D" id="1.10.575.10">
    <property type="entry name" value="P1 Nuclease"/>
    <property type="match status" value="1"/>
</dbReference>
<dbReference type="InterPro" id="IPR008947">
    <property type="entry name" value="PLipase_C/P1_nuclease_dom_sf"/>
</dbReference>
<gene>
    <name evidence="10" type="ORF">SAMN02745219_02481</name>
</gene>
<accession>A0A1M6J114</accession>
<keyword evidence="11" id="KW-1185">Reference proteome</keyword>
<name>A0A1M6J114_9FIRM</name>
<keyword evidence="7" id="KW-0862">Zinc</keyword>
<dbReference type="InterPro" id="IPR001531">
    <property type="entry name" value="Zn_PLipaseC"/>
</dbReference>
<dbReference type="Pfam" id="PF00882">
    <property type="entry name" value="Zn_dep_PLPC"/>
    <property type="match status" value="1"/>
</dbReference>